<dbReference type="InterPro" id="IPR050957">
    <property type="entry name" value="BMP_lipoprotein"/>
</dbReference>
<sequence length="346" mass="35368">MRHTTAAVAVLAAASLVLAGCGGADSKSGSGEKKTDGKGLKVALAFDVGGRGDQSFNDSAARGTDKAKAEFGGEVKDSTATPGESESSRENRLQQLIDSGYTTIVAVGFAYKGAVDKVAKDNPNAKFAIVDSSDAQGPNIANIVFAEHEGSYLAGVAAAKKSKSGNIGFVGGVQTDLIKKFEAGYTAGAKSVKPDIKIQSKYLTQAPDYSGFSDPAKGKTAAEGMLSAGADVIYHAAGGSGPGVFTAVKAKKAMAIGVDSDQAKTAAPDVQDIIITSMVKNVDVGVYDFLKSVKDGAFKNGAHSFDLKSKGVSLSTTGGKIDDIKAEIDKAKQEIIDGKVKVPSTN</sequence>
<comment type="caution">
    <text evidence="11">The sequence shown here is derived from an EMBL/GenBank/DDBJ whole genome shotgun (WGS) entry which is preliminary data.</text>
</comment>
<keyword evidence="4 9" id="KW-0732">Signal</keyword>
<keyword evidence="6" id="KW-0449">Lipoprotein</keyword>
<dbReference type="Pfam" id="PF02608">
    <property type="entry name" value="Bmp"/>
    <property type="match status" value="1"/>
</dbReference>
<feature type="signal peptide" evidence="9">
    <location>
        <begin position="1"/>
        <end position="19"/>
    </location>
</feature>
<dbReference type="InterPro" id="IPR028082">
    <property type="entry name" value="Peripla_BP_I"/>
</dbReference>
<keyword evidence="7" id="KW-0175">Coiled coil</keyword>
<dbReference type="EMBL" id="BAGZ01000003">
    <property type="protein sequence ID" value="GAB76799.1"/>
    <property type="molecule type" value="Genomic_DNA"/>
</dbReference>
<feature type="domain" description="ABC transporter substrate-binding protein PnrA-like" evidence="10">
    <location>
        <begin position="43"/>
        <end position="345"/>
    </location>
</feature>
<dbReference type="Proteomes" id="UP000008495">
    <property type="component" value="Unassembled WGS sequence"/>
</dbReference>
<dbReference type="PANTHER" id="PTHR34296:SF2">
    <property type="entry name" value="ABC TRANSPORTER GUANOSINE-BINDING PROTEIN NUPN"/>
    <property type="match status" value="1"/>
</dbReference>
<feature type="chain" id="PRO_5039162545" evidence="9">
    <location>
        <begin position="20"/>
        <end position="346"/>
    </location>
</feature>
<evidence type="ECO:0000256" key="5">
    <source>
        <dbReference type="ARBA" id="ARBA00023136"/>
    </source>
</evidence>
<feature type="region of interest" description="Disordered" evidence="8">
    <location>
        <begin position="55"/>
        <end position="89"/>
    </location>
</feature>
<evidence type="ECO:0000256" key="2">
    <source>
        <dbReference type="ARBA" id="ARBA00008610"/>
    </source>
</evidence>
<evidence type="ECO:0000256" key="3">
    <source>
        <dbReference type="ARBA" id="ARBA00022475"/>
    </source>
</evidence>
<protein>
    <submittedName>
        <fullName evidence="11">Putative ABC transporter substrate-binding protein</fullName>
    </submittedName>
</protein>
<evidence type="ECO:0000259" key="10">
    <source>
        <dbReference type="Pfam" id="PF02608"/>
    </source>
</evidence>
<dbReference type="RefSeq" id="WP_006501550.1">
    <property type="nucleotide sequence ID" value="NZ_BAGZ01000003.1"/>
</dbReference>
<evidence type="ECO:0000256" key="6">
    <source>
        <dbReference type="ARBA" id="ARBA00023288"/>
    </source>
</evidence>
<dbReference type="PANTHER" id="PTHR34296">
    <property type="entry name" value="TRANSCRIPTIONAL ACTIVATOR PROTEIN MED"/>
    <property type="match status" value="1"/>
</dbReference>
<keyword evidence="3" id="KW-1003">Cell membrane</keyword>
<dbReference type="AlphaFoldDB" id="K6VJ86"/>
<evidence type="ECO:0000256" key="8">
    <source>
        <dbReference type="SAM" id="MobiDB-lite"/>
    </source>
</evidence>
<comment type="subcellular location">
    <subcellularLocation>
        <location evidence="1">Cell membrane</location>
        <topology evidence="1">Lipid-anchor</topology>
    </subcellularLocation>
</comment>
<dbReference type="OrthoDB" id="9784230at2"/>
<feature type="coiled-coil region" evidence="7">
    <location>
        <begin position="314"/>
        <end position="341"/>
    </location>
</feature>
<feature type="compositionally biased region" description="Basic and acidic residues" evidence="8">
    <location>
        <begin position="63"/>
        <end position="77"/>
    </location>
</feature>
<keyword evidence="12" id="KW-1185">Reference proteome</keyword>
<dbReference type="PROSITE" id="PS51257">
    <property type="entry name" value="PROKAR_LIPOPROTEIN"/>
    <property type="match status" value="1"/>
</dbReference>
<evidence type="ECO:0000256" key="9">
    <source>
        <dbReference type="SAM" id="SignalP"/>
    </source>
</evidence>
<evidence type="ECO:0000313" key="12">
    <source>
        <dbReference type="Proteomes" id="UP000008495"/>
    </source>
</evidence>
<dbReference type="STRING" id="100225.SAMN05421595_1933"/>
<dbReference type="InterPro" id="IPR003760">
    <property type="entry name" value="PnrA-like"/>
</dbReference>
<keyword evidence="5" id="KW-0472">Membrane</keyword>
<proteinExistence type="inferred from homology"/>
<comment type="similarity">
    <text evidence="2">Belongs to the BMP lipoprotein family.</text>
</comment>
<dbReference type="eggNOG" id="COG1744">
    <property type="taxonomic scope" value="Bacteria"/>
</dbReference>
<evidence type="ECO:0000256" key="1">
    <source>
        <dbReference type="ARBA" id="ARBA00004193"/>
    </source>
</evidence>
<accession>K6VJ86</accession>
<dbReference type="SUPFAM" id="SSF53822">
    <property type="entry name" value="Periplasmic binding protein-like I"/>
    <property type="match status" value="1"/>
</dbReference>
<name>K6VJ86_9MICO</name>
<evidence type="ECO:0000313" key="11">
    <source>
        <dbReference type="EMBL" id="GAB76799.1"/>
    </source>
</evidence>
<evidence type="ECO:0000256" key="7">
    <source>
        <dbReference type="SAM" id="Coils"/>
    </source>
</evidence>
<gene>
    <name evidence="11" type="ORF">AUCHE_03_00160</name>
</gene>
<evidence type="ECO:0000256" key="4">
    <source>
        <dbReference type="ARBA" id="ARBA00022729"/>
    </source>
</evidence>
<dbReference type="Gene3D" id="3.40.50.2300">
    <property type="match status" value="2"/>
</dbReference>
<organism evidence="11 12">
    <name type="scientific">Austwickia chelonae NBRC 105200</name>
    <dbReference type="NCBI Taxonomy" id="1184607"/>
    <lineage>
        <taxon>Bacteria</taxon>
        <taxon>Bacillati</taxon>
        <taxon>Actinomycetota</taxon>
        <taxon>Actinomycetes</taxon>
        <taxon>Micrococcales</taxon>
        <taxon>Dermatophilaceae</taxon>
        <taxon>Austwickia</taxon>
    </lineage>
</organism>
<dbReference type="GO" id="GO:0005886">
    <property type="term" value="C:plasma membrane"/>
    <property type="evidence" value="ECO:0007669"/>
    <property type="project" value="UniProtKB-SubCell"/>
</dbReference>
<dbReference type="CDD" id="cd06354">
    <property type="entry name" value="PBP1_PrnA-like"/>
    <property type="match status" value="1"/>
</dbReference>
<reference evidence="11 12" key="1">
    <citation type="submission" date="2012-08" db="EMBL/GenBank/DDBJ databases">
        <title>Whole genome shotgun sequence of Austwickia chelonae NBRC 105200.</title>
        <authorList>
            <person name="Yoshida I."/>
            <person name="Hosoyama A."/>
            <person name="Tsuchikane K."/>
            <person name="Katsumata H."/>
            <person name="Ando Y."/>
            <person name="Ohji S."/>
            <person name="Hamada M."/>
            <person name="Tamura T."/>
            <person name="Yamazoe A."/>
            <person name="Yamazaki S."/>
            <person name="Fujita N."/>
        </authorList>
    </citation>
    <scope>NUCLEOTIDE SEQUENCE [LARGE SCALE GENOMIC DNA]</scope>
    <source>
        <strain evidence="11 12">NBRC 105200</strain>
    </source>
</reference>